<organism evidence="10">
    <name type="scientific">Caldithrix abyssi</name>
    <dbReference type="NCBI Taxonomy" id="187145"/>
    <lineage>
        <taxon>Bacteria</taxon>
        <taxon>Pseudomonadati</taxon>
        <taxon>Calditrichota</taxon>
        <taxon>Calditrichia</taxon>
        <taxon>Calditrichales</taxon>
        <taxon>Calditrichaceae</taxon>
        <taxon>Caldithrix</taxon>
    </lineage>
</organism>
<evidence type="ECO:0000313" key="10">
    <source>
        <dbReference type="EMBL" id="HGY57330.1"/>
    </source>
</evidence>
<feature type="transmembrane region" description="Helical" evidence="8">
    <location>
        <begin position="120"/>
        <end position="137"/>
    </location>
</feature>
<keyword evidence="4 8" id="KW-0808">Transferase</keyword>
<comment type="subcellular location">
    <subcellularLocation>
        <location evidence="8">Cell membrane</location>
        <topology evidence="8">Multi-pass membrane protein</topology>
    </subcellularLocation>
    <subcellularLocation>
        <location evidence="1">Membrane</location>
        <topology evidence="1">Multi-pass membrane protein</topology>
    </subcellularLocation>
</comment>
<evidence type="ECO:0000256" key="5">
    <source>
        <dbReference type="ARBA" id="ARBA00022692"/>
    </source>
</evidence>
<dbReference type="GO" id="GO:0005886">
    <property type="term" value="C:plasma membrane"/>
    <property type="evidence" value="ECO:0007669"/>
    <property type="project" value="UniProtKB-SubCell"/>
</dbReference>
<comment type="caution">
    <text evidence="10">The sequence shown here is derived from an EMBL/GenBank/DDBJ whole genome shotgun (WGS) entry which is preliminary data.</text>
</comment>
<comment type="pathway">
    <text evidence="8">Quinol/quinone metabolism; menaquinone biosynthesis; menaquinol from 1,4-dihydroxy-2-naphthoate: step 1/2.</text>
</comment>
<dbReference type="Proteomes" id="UP000885779">
    <property type="component" value="Unassembled WGS sequence"/>
</dbReference>
<reference evidence="10" key="1">
    <citation type="journal article" date="2020" name="mSystems">
        <title>Genome- and Community-Level Interaction Insights into Carbon Utilization and Element Cycling Functions of Hydrothermarchaeota in Hydrothermal Sediment.</title>
        <authorList>
            <person name="Zhou Z."/>
            <person name="Liu Y."/>
            <person name="Xu W."/>
            <person name="Pan J."/>
            <person name="Luo Z.H."/>
            <person name="Li M."/>
        </authorList>
    </citation>
    <scope>NUCLEOTIDE SEQUENCE [LARGE SCALE GENOMIC DNA]</scope>
    <source>
        <strain evidence="10">HyVt-577</strain>
    </source>
</reference>
<dbReference type="Pfam" id="PF01040">
    <property type="entry name" value="UbiA"/>
    <property type="match status" value="1"/>
</dbReference>
<keyword evidence="6 8" id="KW-1133">Transmembrane helix</keyword>
<name>A0A7V4U3G4_CALAY</name>
<evidence type="ECO:0000256" key="6">
    <source>
        <dbReference type="ARBA" id="ARBA00022989"/>
    </source>
</evidence>
<dbReference type="InterPro" id="IPR026046">
    <property type="entry name" value="UBIAD1"/>
</dbReference>
<keyword evidence="7 8" id="KW-0472">Membrane</keyword>
<keyword evidence="5 8" id="KW-0812">Transmembrane</keyword>
<comment type="function">
    <text evidence="8">Conversion of 1,4-dihydroxy-2-naphthoate (DHNA) to demethylmenaquinone (DMK).</text>
</comment>
<dbReference type="NCBIfam" id="NF004751">
    <property type="entry name" value="PRK06080.1-3"/>
    <property type="match status" value="1"/>
</dbReference>
<keyword evidence="2 8" id="KW-0474">Menaquinone biosynthesis</keyword>
<dbReference type="EMBL" id="DRQG01000153">
    <property type="protein sequence ID" value="HGY57330.1"/>
    <property type="molecule type" value="Genomic_DNA"/>
</dbReference>
<feature type="transmembrane region" description="Helical" evidence="8">
    <location>
        <begin position="20"/>
        <end position="36"/>
    </location>
</feature>
<sequence>MTTQLDKLKHWLLAARPKTLWAAVAPVLIGTAMAYADGVFHWPSATVALVLSLLIQIGTNFANDYFDYIHGADTEERTGPMRLTQAGLISPQQMKKAFILIFALTFIGGMYLVWRGGWPILLVGLLSILFGILYTGGPFPLGYKGLGDVLVLVFFGPVAVGGTYYVQALQINGIVLLAGLSPGMIATSILVANNLRDIATDRKAGKRTLAVRFGKTFSRLEYLFMLVSAALIPVMLYVYTREHPYAMAAVLTILFSLPTVTTVFRESEGVTLNRVLADTGKILLLYSVLFSLGWIL</sequence>
<dbReference type="EC" id="2.5.1.74" evidence="8 9"/>
<gene>
    <name evidence="8" type="primary">menA</name>
    <name evidence="10" type="ORF">ENK44_16600</name>
</gene>
<evidence type="ECO:0000256" key="1">
    <source>
        <dbReference type="ARBA" id="ARBA00004141"/>
    </source>
</evidence>
<dbReference type="GO" id="GO:0046428">
    <property type="term" value="F:1,4-dihydroxy-2-naphthoate polyprenyltransferase activity"/>
    <property type="evidence" value="ECO:0007669"/>
    <property type="project" value="UniProtKB-UniRule"/>
</dbReference>
<dbReference type="PANTHER" id="PTHR13929">
    <property type="entry name" value="1,4-DIHYDROXY-2-NAPHTHOATE OCTAPRENYLTRANSFERASE"/>
    <property type="match status" value="1"/>
</dbReference>
<evidence type="ECO:0000256" key="4">
    <source>
        <dbReference type="ARBA" id="ARBA00022679"/>
    </source>
</evidence>
<dbReference type="Gene3D" id="1.10.357.140">
    <property type="entry name" value="UbiA prenyltransferase"/>
    <property type="match status" value="1"/>
</dbReference>
<evidence type="ECO:0000256" key="7">
    <source>
        <dbReference type="ARBA" id="ARBA00023136"/>
    </source>
</evidence>
<keyword evidence="3 8" id="KW-1003">Cell membrane</keyword>
<comment type="similarity">
    <text evidence="8">Belongs to the MenA family. Type 1 subfamily.</text>
</comment>
<evidence type="ECO:0000256" key="9">
    <source>
        <dbReference type="NCBIfam" id="TIGR00751"/>
    </source>
</evidence>
<feature type="transmembrane region" description="Helical" evidence="8">
    <location>
        <begin position="97"/>
        <end position="114"/>
    </location>
</feature>
<dbReference type="NCBIfam" id="TIGR00751">
    <property type="entry name" value="menA"/>
    <property type="match status" value="1"/>
</dbReference>
<feature type="transmembrane region" description="Helical" evidence="8">
    <location>
        <begin position="173"/>
        <end position="193"/>
    </location>
</feature>
<comment type="catalytic activity">
    <reaction evidence="8">
        <text>an all-trans-polyprenyl diphosphate + 1,4-dihydroxy-2-naphthoate + H(+) = a 2-demethylmenaquinol + CO2 + diphosphate</text>
        <dbReference type="Rhea" id="RHEA:26478"/>
        <dbReference type="Rhea" id="RHEA-COMP:9563"/>
        <dbReference type="Rhea" id="RHEA-COMP:9564"/>
        <dbReference type="ChEBI" id="CHEBI:11173"/>
        <dbReference type="ChEBI" id="CHEBI:15378"/>
        <dbReference type="ChEBI" id="CHEBI:16526"/>
        <dbReference type="ChEBI" id="CHEBI:33019"/>
        <dbReference type="ChEBI" id="CHEBI:55437"/>
        <dbReference type="ChEBI" id="CHEBI:58914"/>
        <dbReference type="EC" id="2.5.1.74"/>
    </reaction>
</comment>
<protein>
    <recommendedName>
        <fullName evidence="8 9">1,4-dihydroxy-2-naphthoate octaprenyltransferase</fullName>
        <shortName evidence="8">DHNA-octaprenyltransferase</shortName>
        <ecNumber evidence="8 9">2.5.1.74</ecNumber>
    </recommendedName>
</protein>
<dbReference type="HAMAP" id="MF_01937">
    <property type="entry name" value="MenA_1"/>
    <property type="match status" value="1"/>
</dbReference>
<dbReference type="InterPro" id="IPR000537">
    <property type="entry name" value="UbiA_prenyltransferase"/>
</dbReference>
<evidence type="ECO:0000256" key="3">
    <source>
        <dbReference type="ARBA" id="ARBA00022475"/>
    </source>
</evidence>
<feature type="transmembrane region" description="Helical" evidence="8">
    <location>
        <begin position="222"/>
        <end position="239"/>
    </location>
</feature>
<evidence type="ECO:0000256" key="2">
    <source>
        <dbReference type="ARBA" id="ARBA00022428"/>
    </source>
</evidence>
<dbReference type="CDD" id="cd13962">
    <property type="entry name" value="PT_UbiA_UBIAD1"/>
    <property type="match status" value="1"/>
</dbReference>
<dbReference type="InterPro" id="IPR044878">
    <property type="entry name" value="UbiA_sf"/>
</dbReference>
<dbReference type="InterPro" id="IPR004657">
    <property type="entry name" value="MenA"/>
</dbReference>
<evidence type="ECO:0000256" key="8">
    <source>
        <dbReference type="HAMAP-Rule" id="MF_01937"/>
    </source>
</evidence>
<accession>A0A7V4U3G4</accession>
<dbReference type="GO" id="GO:0042371">
    <property type="term" value="P:vitamin K biosynthetic process"/>
    <property type="evidence" value="ECO:0007669"/>
    <property type="project" value="TreeGrafter"/>
</dbReference>
<feature type="transmembrane region" description="Helical" evidence="8">
    <location>
        <begin position="245"/>
        <end position="264"/>
    </location>
</feature>
<feature type="transmembrane region" description="Helical" evidence="8">
    <location>
        <begin position="42"/>
        <end position="62"/>
    </location>
</feature>
<feature type="transmembrane region" description="Helical" evidence="8">
    <location>
        <begin position="276"/>
        <end position="295"/>
    </location>
</feature>
<dbReference type="GO" id="GO:0009234">
    <property type="term" value="P:menaquinone biosynthetic process"/>
    <property type="evidence" value="ECO:0007669"/>
    <property type="project" value="UniProtKB-UniRule"/>
</dbReference>
<proteinExistence type="inferred from homology"/>
<dbReference type="PANTHER" id="PTHR13929:SF0">
    <property type="entry name" value="UBIA PRENYLTRANSFERASE DOMAIN-CONTAINING PROTEIN 1"/>
    <property type="match status" value="1"/>
</dbReference>
<dbReference type="PIRSF" id="PIRSF005355">
    <property type="entry name" value="UBIAD1"/>
    <property type="match status" value="1"/>
</dbReference>
<dbReference type="AlphaFoldDB" id="A0A7V4U3G4"/>
<feature type="transmembrane region" description="Helical" evidence="8">
    <location>
        <begin position="149"/>
        <end position="167"/>
    </location>
</feature>
<dbReference type="UniPathway" id="UPA00079">
    <property type="reaction ID" value="UER00168"/>
</dbReference>